<keyword evidence="3 4" id="KW-0342">GTP-binding</keyword>
<feature type="domain" description="RapZ-like N-terminal" evidence="5">
    <location>
        <begin position="8"/>
        <end position="158"/>
    </location>
</feature>
<dbReference type="Pfam" id="PF22740">
    <property type="entry name" value="PapZ_C"/>
    <property type="match status" value="1"/>
</dbReference>
<keyword evidence="8" id="KW-1185">Reference proteome</keyword>
<evidence type="ECO:0000313" key="7">
    <source>
        <dbReference type="EMBL" id="NVO28755.1"/>
    </source>
</evidence>
<keyword evidence="1 4" id="KW-0547">Nucleotide-binding</keyword>
<feature type="binding site" evidence="4">
    <location>
        <begin position="13"/>
        <end position="20"/>
    </location>
    <ligand>
        <name>ATP</name>
        <dbReference type="ChEBI" id="CHEBI:30616"/>
    </ligand>
</feature>
<dbReference type="PANTHER" id="PTHR30448:SF0">
    <property type="entry name" value="RNASE ADAPTER PROTEIN RAPZ"/>
    <property type="match status" value="1"/>
</dbReference>
<dbReference type="HAMAP" id="MF_00636">
    <property type="entry name" value="RapZ_like"/>
    <property type="match status" value="1"/>
</dbReference>
<evidence type="ECO:0000256" key="4">
    <source>
        <dbReference type="HAMAP-Rule" id="MF_00636"/>
    </source>
</evidence>
<dbReference type="Pfam" id="PF03668">
    <property type="entry name" value="RapZ-like_N"/>
    <property type="match status" value="1"/>
</dbReference>
<comment type="caution">
    <text evidence="7">The sequence shown here is derived from an EMBL/GenBank/DDBJ whole genome shotgun (WGS) entry which is preliminary data.</text>
</comment>
<evidence type="ECO:0000313" key="8">
    <source>
        <dbReference type="Proteomes" id="UP000523601"/>
    </source>
</evidence>
<evidence type="ECO:0000256" key="2">
    <source>
        <dbReference type="ARBA" id="ARBA00022840"/>
    </source>
</evidence>
<dbReference type="PANTHER" id="PTHR30448">
    <property type="entry name" value="RNASE ADAPTER PROTEIN RAPZ"/>
    <property type="match status" value="1"/>
</dbReference>
<accession>A0ABX2PGX4</accession>
<evidence type="ECO:0000256" key="3">
    <source>
        <dbReference type="ARBA" id="ARBA00023134"/>
    </source>
</evidence>
<evidence type="ECO:0000259" key="6">
    <source>
        <dbReference type="Pfam" id="PF22740"/>
    </source>
</evidence>
<dbReference type="Gene3D" id="3.40.50.300">
    <property type="entry name" value="P-loop containing nucleotide triphosphate hydrolases"/>
    <property type="match status" value="1"/>
</dbReference>
<sequence>MSEQSPRVLWVTGPSGAGRKTAINALEDLGYEVIDNLPLRLLPSLMKDAAAGDLLALGLDVRNRDFSMNAMLDALEDLARNPDSGVQLLYLDARADVLQRRYSETRRRHPLSPAESAEVGIERELDLLAPIRARADILLDTSELTPHELKAEIERQFAVGEGGKLAVSVQSFSFKRGTPRGIDMIFDARFLRNPYWEPALRAMNGQDQAVVDYIAADPRYNEFFDRVRGLVEFLLPQYAQEGKSYLSIGFGCTGGQHRSVALAENLSKALATAGWQVSIRHRELERQVYSGPAKGKMGKA</sequence>
<reference evidence="7 8" key="1">
    <citation type="submission" date="2020-04" db="EMBL/GenBank/DDBJ databases">
        <title>Donghicola sp., a member of the Rhodobacteraceae family isolated from mangrove forest in Thailand.</title>
        <authorList>
            <person name="Charoenyingcharoen P."/>
            <person name="Yukphan P."/>
        </authorList>
    </citation>
    <scope>NUCLEOTIDE SEQUENCE [LARGE SCALE GENOMIC DNA]</scope>
    <source>
        <strain evidence="7 8">C2-DW-16</strain>
    </source>
</reference>
<dbReference type="InterPro" id="IPR053930">
    <property type="entry name" value="RapZ-like_N"/>
</dbReference>
<protein>
    <submittedName>
        <fullName evidence="7">RNase adapter RapZ</fullName>
    </submittedName>
</protein>
<dbReference type="RefSeq" id="WP_176855445.1">
    <property type="nucleotide sequence ID" value="NZ_JABCJD010000008.1"/>
</dbReference>
<dbReference type="EMBL" id="JABCJD010000008">
    <property type="protein sequence ID" value="NVO28755.1"/>
    <property type="molecule type" value="Genomic_DNA"/>
</dbReference>
<feature type="domain" description="RapZ C-terminal" evidence="6">
    <location>
        <begin position="166"/>
        <end position="285"/>
    </location>
</feature>
<keyword evidence="2 4" id="KW-0067">ATP-binding</keyword>
<dbReference type="SUPFAM" id="SSF52540">
    <property type="entry name" value="P-loop containing nucleoside triphosphate hydrolases"/>
    <property type="match status" value="1"/>
</dbReference>
<dbReference type="InterPro" id="IPR027417">
    <property type="entry name" value="P-loop_NTPase"/>
</dbReference>
<evidence type="ECO:0000256" key="1">
    <source>
        <dbReference type="ARBA" id="ARBA00022741"/>
    </source>
</evidence>
<dbReference type="InterPro" id="IPR053931">
    <property type="entry name" value="RapZ_C"/>
</dbReference>
<dbReference type="PIRSF" id="PIRSF005052">
    <property type="entry name" value="P-loopkin"/>
    <property type="match status" value="1"/>
</dbReference>
<dbReference type="NCBIfam" id="NF003828">
    <property type="entry name" value="PRK05416.1"/>
    <property type="match status" value="1"/>
</dbReference>
<gene>
    <name evidence="7" type="primary">rapZ</name>
    <name evidence="7" type="ORF">HJ526_15090</name>
</gene>
<proteinExistence type="inferred from homology"/>
<dbReference type="Proteomes" id="UP000523601">
    <property type="component" value="Unassembled WGS sequence"/>
</dbReference>
<evidence type="ECO:0000259" key="5">
    <source>
        <dbReference type="Pfam" id="PF03668"/>
    </source>
</evidence>
<dbReference type="InterPro" id="IPR005337">
    <property type="entry name" value="RapZ-like"/>
</dbReference>
<name>A0ABX2PGX4_9RHOB</name>
<feature type="binding site" evidence="4">
    <location>
        <begin position="60"/>
        <end position="63"/>
    </location>
    <ligand>
        <name>GTP</name>
        <dbReference type="ChEBI" id="CHEBI:37565"/>
    </ligand>
</feature>
<organism evidence="7 8">
    <name type="scientific">Donghicola mangrovi</name>
    <dbReference type="NCBI Taxonomy" id="2729614"/>
    <lineage>
        <taxon>Bacteria</taxon>
        <taxon>Pseudomonadati</taxon>
        <taxon>Pseudomonadota</taxon>
        <taxon>Alphaproteobacteria</taxon>
        <taxon>Rhodobacterales</taxon>
        <taxon>Roseobacteraceae</taxon>
        <taxon>Donghicola</taxon>
    </lineage>
</organism>